<organism evidence="1 2">
    <name type="scientific">Octadecabacter ascidiaceicola</name>
    <dbReference type="NCBI Taxonomy" id="1655543"/>
    <lineage>
        <taxon>Bacteria</taxon>
        <taxon>Pseudomonadati</taxon>
        <taxon>Pseudomonadota</taxon>
        <taxon>Alphaproteobacteria</taxon>
        <taxon>Rhodobacterales</taxon>
        <taxon>Roseobacteraceae</taxon>
        <taxon>Octadecabacter</taxon>
    </lineage>
</organism>
<dbReference type="EMBL" id="FXYD01000005">
    <property type="protein sequence ID" value="SMX43535.1"/>
    <property type="molecule type" value="Genomic_DNA"/>
</dbReference>
<accession>A0A238KL43</accession>
<reference evidence="2" key="1">
    <citation type="submission" date="2017-05" db="EMBL/GenBank/DDBJ databases">
        <authorList>
            <person name="Rodrigo-Torres L."/>
            <person name="Arahal R. D."/>
            <person name="Lucena T."/>
        </authorList>
    </citation>
    <scope>NUCLEOTIDE SEQUENCE [LARGE SCALE GENOMIC DNA]</scope>
    <source>
        <strain evidence="2">CECT 8868</strain>
    </source>
</reference>
<dbReference type="Proteomes" id="UP000203464">
    <property type="component" value="Unassembled WGS sequence"/>
</dbReference>
<evidence type="ECO:0000313" key="1">
    <source>
        <dbReference type="EMBL" id="SMX43535.1"/>
    </source>
</evidence>
<keyword evidence="2" id="KW-1185">Reference proteome</keyword>
<evidence type="ECO:0000313" key="2">
    <source>
        <dbReference type="Proteomes" id="UP000203464"/>
    </source>
</evidence>
<gene>
    <name evidence="1" type="ORF">OCA8868_02983</name>
</gene>
<sequence>MVQEALLGAVSETLDVQVTISDVPDWFEESAGRAFVFPLQFVPNADVGVTDIHVIDILCGPEIFPVDSPNDLAARMVIAIYTGATDPAVAARVFDQMWLRHGEY</sequence>
<dbReference type="AlphaFoldDB" id="A0A238KL43"/>
<name>A0A238KL43_9RHOB</name>
<proteinExistence type="predicted"/>
<protein>
    <submittedName>
        <fullName evidence="1">Uncharacterized protein</fullName>
    </submittedName>
</protein>